<reference evidence="2" key="1">
    <citation type="submission" date="2022-11" db="UniProtKB">
        <authorList>
            <consortium name="WormBaseParasite"/>
        </authorList>
    </citation>
    <scope>IDENTIFICATION</scope>
</reference>
<dbReference type="AlphaFoldDB" id="A0A915JZA3"/>
<evidence type="ECO:0000313" key="1">
    <source>
        <dbReference type="Proteomes" id="UP000887565"/>
    </source>
</evidence>
<proteinExistence type="predicted"/>
<organism evidence="1 2">
    <name type="scientific">Romanomermis culicivorax</name>
    <name type="common">Nematode worm</name>
    <dbReference type="NCBI Taxonomy" id="13658"/>
    <lineage>
        <taxon>Eukaryota</taxon>
        <taxon>Metazoa</taxon>
        <taxon>Ecdysozoa</taxon>
        <taxon>Nematoda</taxon>
        <taxon>Enoplea</taxon>
        <taxon>Dorylaimia</taxon>
        <taxon>Mermithida</taxon>
        <taxon>Mermithoidea</taxon>
        <taxon>Mermithidae</taxon>
        <taxon>Romanomermis</taxon>
    </lineage>
</organism>
<name>A0A915JZA3_ROMCU</name>
<accession>A0A915JZA3</accession>
<dbReference type="Proteomes" id="UP000887565">
    <property type="component" value="Unplaced"/>
</dbReference>
<protein>
    <submittedName>
        <fullName evidence="2">Uncharacterized protein</fullName>
    </submittedName>
</protein>
<evidence type="ECO:0000313" key="2">
    <source>
        <dbReference type="WBParaSite" id="nRc.2.0.1.t31727-RA"/>
    </source>
</evidence>
<keyword evidence="1" id="KW-1185">Reference proteome</keyword>
<dbReference type="WBParaSite" id="nRc.2.0.1.t31727-RA">
    <property type="protein sequence ID" value="nRc.2.0.1.t31727-RA"/>
    <property type="gene ID" value="nRc.2.0.1.g31727"/>
</dbReference>
<sequence length="123" mass="13855">MELLLNVEAGDGGAQGQVEKFFGVKDFMDLLRDLMLEMSFLKNKGHDDIKNLIRLDKDGLMKGAAKQLTANLDIPFEYGFTHGFLFSTYPIHKLDIKVHAYGGLTLQKQAFIESLRDFRSAVS</sequence>